<accession>A0ABQ9XYZ5</accession>
<feature type="coiled-coil region" evidence="1">
    <location>
        <begin position="96"/>
        <end position="148"/>
    </location>
</feature>
<evidence type="ECO:0000313" key="3">
    <source>
        <dbReference type="Proteomes" id="UP001281761"/>
    </source>
</evidence>
<gene>
    <name evidence="2" type="ORF">BLNAU_8367</name>
</gene>
<dbReference type="Proteomes" id="UP001281761">
    <property type="component" value="Unassembled WGS sequence"/>
</dbReference>
<dbReference type="EMBL" id="JARBJD010000053">
    <property type="protein sequence ID" value="KAK2956733.1"/>
    <property type="molecule type" value="Genomic_DNA"/>
</dbReference>
<evidence type="ECO:0000313" key="2">
    <source>
        <dbReference type="EMBL" id="KAK2956733.1"/>
    </source>
</evidence>
<keyword evidence="1" id="KW-0175">Coiled coil</keyword>
<protein>
    <submittedName>
        <fullName evidence="2">Uncharacterized protein</fullName>
    </submittedName>
</protein>
<proteinExistence type="predicted"/>
<reference evidence="2 3" key="1">
    <citation type="journal article" date="2022" name="bioRxiv">
        <title>Genomics of Preaxostyla Flagellates Illuminates Evolutionary Transitions and the Path Towards Mitochondrial Loss.</title>
        <authorList>
            <person name="Novak L.V.F."/>
            <person name="Treitli S.C."/>
            <person name="Pyrih J."/>
            <person name="Halakuc P."/>
            <person name="Pipaliya S.V."/>
            <person name="Vacek V."/>
            <person name="Brzon O."/>
            <person name="Soukal P."/>
            <person name="Eme L."/>
            <person name="Dacks J.B."/>
            <person name="Karnkowska A."/>
            <person name="Elias M."/>
            <person name="Hampl V."/>
        </authorList>
    </citation>
    <scope>NUCLEOTIDE SEQUENCE [LARGE SCALE GENOMIC DNA]</scope>
    <source>
        <strain evidence="2">NAU3</strain>
        <tissue evidence="2">Gut</tissue>
    </source>
</reference>
<organism evidence="2 3">
    <name type="scientific">Blattamonas nauphoetae</name>
    <dbReference type="NCBI Taxonomy" id="2049346"/>
    <lineage>
        <taxon>Eukaryota</taxon>
        <taxon>Metamonada</taxon>
        <taxon>Preaxostyla</taxon>
        <taxon>Oxymonadida</taxon>
        <taxon>Blattamonas</taxon>
    </lineage>
</organism>
<name>A0ABQ9XYZ5_9EUKA</name>
<keyword evidence="3" id="KW-1185">Reference proteome</keyword>
<comment type="caution">
    <text evidence="2">The sequence shown here is derived from an EMBL/GenBank/DDBJ whole genome shotgun (WGS) entry which is preliminary data.</text>
</comment>
<evidence type="ECO:0000256" key="1">
    <source>
        <dbReference type="SAM" id="Coils"/>
    </source>
</evidence>
<sequence>MMKLRRNFNSINHTLNLLFFSLEDIEIAALSITISDSRLFLLEEPQVDEKHSKSYTAAFEAFLLVHSVVDFALLKSMATRTLFSSENGELIEERREQAIEERREQAIEERREQAIEERREQAIEERREQAIEERREQAIEERREQAIEVPIWALFHYGTVAKK</sequence>